<evidence type="ECO:0000256" key="1">
    <source>
        <dbReference type="ARBA" id="ARBA00004141"/>
    </source>
</evidence>
<dbReference type="InterPro" id="IPR036259">
    <property type="entry name" value="MFS_trans_sf"/>
</dbReference>
<keyword evidence="3 7" id="KW-0813">Transport</keyword>
<dbReference type="HOGENOM" id="CLU_001265_30_3_1"/>
<reference evidence="10 11" key="1">
    <citation type="journal article" date="2015" name="Genome Announc.">
        <title>Draft Genome Sequence and Gene Annotation of the Entomopathogenic Fungus Verticillium hemipterigenum.</title>
        <authorList>
            <person name="Horn F."/>
            <person name="Habel A."/>
            <person name="Scharf D.H."/>
            <person name="Dworschak J."/>
            <person name="Brakhage A.A."/>
            <person name="Guthke R."/>
            <person name="Hertweck C."/>
            <person name="Linde J."/>
        </authorList>
    </citation>
    <scope>NUCLEOTIDE SEQUENCE [LARGE SCALE GENOMIC DNA]</scope>
</reference>
<gene>
    <name evidence="10" type="ORF">VHEMI09080</name>
</gene>
<feature type="transmembrane region" description="Helical" evidence="8">
    <location>
        <begin position="337"/>
        <end position="361"/>
    </location>
</feature>
<sequence length="481" mass="52138">MGGLLTLDSFIRTFPSLDTITTTGAQQEYNAKIQGTVIGLYNIGGIFGSLLCIYFGDRLGRRSVIAIASLVAMAGAILMATSFQLAQLIVARLILGLGTGGYLATVPVWQSELSRATKRGASLVFNTAYIGSGISLALFLDLGVYFVGDNSVSWRFPFAFQVVLLAMVAFFVSVLPESPRWLVKKGRRDEAREILSILLGTEPGSPAVRLDIQEMENSLAISASGARWGVFKMGKQRTMHRTLLASAGQFFQQLCGINAITLYTTTLFEGFLGLGPVQARVLSACIGLADIAGGVVAYYTIERLGRRILMMSSSAMLCICMAILAGTTSDPTNDSALITAVVFVYMFEGVFSVGFSGLPYLYAAEVAPLEHRAATNAISTATVWAFAFMVAEVTPVGLNGIKNRYFIIYAALNAAITLLVYFCFPETKGRTLEEIDEIFVQSKNIFDPPRIARILPRLESSHVLSDLKLDTNEEQLPEAHK</sequence>
<keyword evidence="5 8" id="KW-1133">Transmembrane helix</keyword>
<dbReference type="InterPro" id="IPR050360">
    <property type="entry name" value="MFS_Sugar_Transporters"/>
</dbReference>
<dbReference type="InterPro" id="IPR003663">
    <property type="entry name" value="Sugar/inositol_transpt"/>
</dbReference>
<evidence type="ECO:0000256" key="6">
    <source>
        <dbReference type="ARBA" id="ARBA00023136"/>
    </source>
</evidence>
<evidence type="ECO:0000313" key="11">
    <source>
        <dbReference type="Proteomes" id="UP000039046"/>
    </source>
</evidence>
<protein>
    <recommendedName>
        <fullName evidence="9">Major facilitator superfamily (MFS) profile domain-containing protein</fullName>
    </recommendedName>
</protein>
<dbReference type="AlphaFoldDB" id="A0A0A1TPN5"/>
<dbReference type="Pfam" id="PF00083">
    <property type="entry name" value="Sugar_tr"/>
    <property type="match status" value="1"/>
</dbReference>
<dbReference type="InterPro" id="IPR020846">
    <property type="entry name" value="MFS_dom"/>
</dbReference>
<feature type="transmembrane region" description="Helical" evidence="8">
    <location>
        <begin position="242"/>
        <end position="261"/>
    </location>
</feature>
<proteinExistence type="inferred from homology"/>
<organism evidence="10 11">
    <name type="scientific">[Torrubiella] hemipterigena</name>
    <dbReference type="NCBI Taxonomy" id="1531966"/>
    <lineage>
        <taxon>Eukaryota</taxon>
        <taxon>Fungi</taxon>
        <taxon>Dikarya</taxon>
        <taxon>Ascomycota</taxon>
        <taxon>Pezizomycotina</taxon>
        <taxon>Sordariomycetes</taxon>
        <taxon>Hypocreomycetidae</taxon>
        <taxon>Hypocreales</taxon>
        <taxon>Clavicipitaceae</taxon>
        <taxon>Clavicipitaceae incertae sedis</taxon>
        <taxon>'Torrubiella' clade</taxon>
    </lineage>
</organism>
<feature type="domain" description="Major facilitator superfamily (MFS) profile" evidence="9">
    <location>
        <begin position="1"/>
        <end position="428"/>
    </location>
</feature>
<evidence type="ECO:0000313" key="10">
    <source>
        <dbReference type="EMBL" id="CEJ93498.1"/>
    </source>
</evidence>
<accession>A0A0A1TPN5</accession>
<evidence type="ECO:0000256" key="3">
    <source>
        <dbReference type="ARBA" id="ARBA00022448"/>
    </source>
</evidence>
<dbReference type="PANTHER" id="PTHR48022:SF45">
    <property type="entry name" value="MAJOR FACILITATOR SUPERFAMILY (MFS) PROFILE DOMAIN-CONTAINING PROTEIN-RELATED"/>
    <property type="match status" value="1"/>
</dbReference>
<feature type="transmembrane region" description="Helical" evidence="8">
    <location>
        <begin position="63"/>
        <end position="83"/>
    </location>
</feature>
<dbReference type="SUPFAM" id="SSF103473">
    <property type="entry name" value="MFS general substrate transporter"/>
    <property type="match status" value="1"/>
</dbReference>
<feature type="transmembrane region" description="Helical" evidence="8">
    <location>
        <begin position="38"/>
        <end position="56"/>
    </location>
</feature>
<dbReference type="OrthoDB" id="6612291at2759"/>
<evidence type="ECO:0000256" key="2">
    <source>
        <dbReference type="ARBA" id="ARBA00010992"/>
    </source>
</evidence>
<feature type="transmembrane region" description="Helical" evidence="8">
    <location>
        <begin position="281"/>
        <end position="301"/>
    </location>
</feature>
<dbReference type="GO" id="GO:0016020">
    <property type="term" value="C:membrane"/>
    <property type="evidence" value="ECO:0007669"/>
    <property type="project" value="UniProtKB-SubCell"/>
</dbReference>
<dbReference type="GO" id="GO:0005351">
    <property type="term" value="F:carbohydrate:proton symporter activity"/>
    <property type="evidence" value="ECO:0007669"/>
    <property type="project" value="TreeGrafter"/>
</dbReference>
<dbReference type="PROSITE" id="PS50850">
    <property type="entry name" value="MFS"/>
    <property type="match status" value="1"/>
</dbReference>
<evidence type="ECO:0000256" key="4">
    <source>
        <dbReference type="ARBA" id="ARBA00022692"/>
    </source>
</evidence>
<evidence type="ECO:0000259" key="9">
    <source>
        <dbReference type="PROSITE" id="PS50850"/>
    </source>
</evidence>
<feature type="transmembrane region" description="Helical" evidence="8">
    <location>
        <begin position="89"/>
        <end position="109"/>
    </location>
</feature>
<feature type="transmembrane region" description="Helical" evidence="8">
    <location>
        <begin position="308"/>
        <end position="325"/>
    </location>
</feature>
<evidence type="ECO:0000256" key="5">
    <source>
        <dbReference type="ARBA" id="ARBA00022989"/>
    </source>
</evidence>
<keyword evidence="4 8" id="KW-0812">Transmembrane</keyword>
<feature type="transmembrane region" description="Helical" evidence="8">
    <location>
        <begin position="405"/>
        <end position="424"/>
    </location>
</feature>
<dbReference type="EMBL" id="CDHN01000005">
    <property type="protein sequence ID" value="CEJ93498.1"/>
    <property type="molecule type" value="Genomic_DNA"/>
</dbReference>
<dbReference type="InterPro" id="IPR005828">
    <property type="entry name" value="MFS_sugar_transport-like"/>
</dbReference>
<comment type="subcellular location">
    <subcellularLocation>
        <location evidence="1">Membrane</location>
        <topology evidence="1">Multi-pass membrane protein</topology>
    </subcellularLocation>
</comment>
<evidence type="ECO:0000256" key="7">
    <source>
        <dbReference type="RuleBase" id="RU003346"/>
    </source>
</evidence>
<dbReference type="PANTHER" id="PTHR48022">
    <property type="entry name" value="PLASTIDIC GLUCOSE TRANSPORTER 4"/>
    <property type="match status" value="1"/>
</dbReference>
<feature type="transmembrane region" description="Helical" evidence="8">
    <location>
        <begin position="121"/>
        <end position="146"/>
    </location>
</feature>
<dbReference type="Proteomes" id="UP000039046">
    <property type="component" value="Unassembled WGS sequence"/>
</dbReference>
<keyword evidence="11" id="KW-1185">Reference proteome</keyword>
<keyword evidence="6 8" id="KW-0472">Membrane</keyword>
<dbReference type="PRINTS" id="PR00171">
    <property type="entry name" value="SUGRTRNSPORT"/>
</dbReference>
<dbReference type="Gene3D" id="1.20.1250.20">
    <property type="entry name" value="MFS general substrate transporter like domains"/>
    <property type="match status" value="1"/>
</dbReference>
<name>A0A0A1TPN5_9HYPO</name>
<comment type="similarity">
    <text evidence="2 7">Belongs to the major facilitator superfamily. Sugar transporter (TC 2.A.1.1) family.</text>
</comment>
<evidence type="ECO:0000256" key="8">
    <source>
        <dbReference type="SAM" id="Phobius"/>
    </source>
</evidence>
<dbReference type="NCBIfam" id="TIGR00879">
    <property type="entry name" value="SP"/>
    <property type="match status" value="1"/>
</dbReference>
<feature type="transmembrane region" description="Helical" evidence="8">
    <location>
        <begin position="158"/>
        <end position="175"/>
    </location>
</feature>
<feature type="transmembrane region" description="Helical" evidence="8">
    <location>
        <begin position="373"/>
        <end position="393"/>
    </location>
</feature>